<accession>A0A9K3GPC4</accession>
<sequence length="98" mass="11271">MSQDLKGVNYDTLLPADKEGWLYKEGGSRHNWKRRWFVLHSGSVFYFKSQRQGLSQGGFNLEGAKLRRCSGPKREYGLSVETHNPERVYELDCGSEVT</sequence>
<dbReference type="Pfam" id="PF00169">
    <property type="entry name" value="PH"/>
    <property type="match status" value="1"/>
</dbReference>
<dbReference type="Proteomes" id="UP000265618">
    <property type="component" value="Unassembled WGS sequence"/>
</dbReference>
<dbReference type="AlphaFoldDB" id="A0A9K3GPC4"/>
<dbReference type="PANTHER" id="PTHR14336:SF8">
    <property type="entry name" value="PROTEIN OPY1"/>
    <property type="match status" value="1"/>
</dbReference>
<feature type="non-terminal residue" evidence="2">
    <location>
        <position position="1"/>
    </location>
</feature>
<dbReference type="PROSITE" id="PS50003">
    <property type="entry name" value="PH_DOMAIN"/>
    <property type="match status" value="1"/>
</dbReference>
<dbReference type="InterPro" id="IPR001849">
    <property type="entry name" value="PH_domain"/>
</dbReference>
<dbReference type="OrthoDB" id="185175at2759"/>
<proteinExistence type="predicted"/>
<evidence type="ECO:0000259" key="1">
    <source>
        <dbReference type="PROSITE" id="PS50003"/>
    </source>
</evidence>
<dbReference type="InterPro" id="IPR051707">
    <property type="entry name" value="PI-Interact_SigTrans_Reg"/>
</dbReference>
<gene>
    <name evidence="2" type="ORF">KIPB_012178</name>
</gene>
<dbReference type="EMBL" id="BDIP01005277">
    <property type="protein sequence ID" value="GIQ89651.1"/>
    <property type="molecule type" value="Genomic_DNA"/>
</dbReference>
<protein>
    <recommendedName>
        <fullName evidence="1">PH domain-containing protein</fullName>
    </recommendedName>
</protein>
<dbReference type="SUPFAM" id="SSF50729">
    <property type="entry name" value="PH domain-like"/>
    <property type="match status" value="1"/>
</dbReference>
<evidence type="ECO:0000313" key="2">
    <source>
        <dbReference type="EMBL" id="GIQ89651.1"/>
    </source>
</evidence>
<dbReference type="PANTHER" id="PTHR14336">
    <property type="entry name" value="TANDEM PH DOMAIN CONTAINING PROTEIN"/>
    <property type="match status" value="1"/>
</dbReference>
<dbReference type="InterPro" id="IPR011993">
    <property type="entry name" value="PH-like_dom_sf"/>
</dbReference>
<dbReference type="Gene3D" id="2.30.29.30">
    <property type="entry name" value="Pleckstrin-homology domain (PH domain)/Phosphotyrosine-binding domain (PTB)"/>
    <property type="match status" value="1"/>
</dbReference>
<evidence type="ECO:0000313" key="3">
    <source>
        <dbReference type="Proteomes" id="UP000265618"/>
    </source>
</evidence>
<comment type="caution">
    <text evidence="2">The sequence shown here is derived from an EMBL/GenBank/DDBJ whole genome shotgun (WGS) entry which is preliminary data.</text>
</comment>
<feature type="domain" description="PH" evidence="1">
    <location>
        <begin position="15"/>
        <end position="98"/>
    </location>
</feature>
<organism evidence="2 3">
    <name type="scientific">Kipferlia bialata</name>
    <dbReference type="NCBI Taxonomy" id="797122"/>
    <lineage>
        <taxon>Eukaryota</taxon>
        <taxon>Metamonada</taxon>
        <taxon>Carpediemonas-like organisms</taxon>
        <taxon>Kipferlia</taxon>
    </lineage>
</organism>
<name>A0A9K3GPC4_9EUKA</name>
<reference evidence="2 3" key="1">
    <citation type="journal article" date="2018" name="PLoS ONE">
        <title>The draft genome of Kipferlia bialata reveals reductive genome evolution in fornicate parasites.</title>
        <authorList>
            <person name="Tanifuji G."/>
            <person name="Takabayashi S."/>
            <person name="Kume K."/>
            <person name="Takagi M."/>
            <person name="Nakayama T."/>
            <person name="Kamikawa R."/>
            <person name="Inagaki Y."/>
            <person name="Hashimoto T."/>
        </authorList>
    </citation>
    <scope>NUCLEOTIDE SEQUENCE [LARGE SCALE GENOMIC DNA]</scope>
    <source>
        <strain evidence="2">NY0173</strain>
    </source>
</reference>
<keyword evidence="3" id="KW-1185">Reference proteome</keyword>